<feature type="transmembrane region" description="Helical" evidence="1">
    <location>
        <begin position="95"/>
        <end position="115"/>
    </location>
</feature>
<protein>
    <submittedName>
        <fullName evidence="2">Uncharacterized protein</fullName>
    </submittedName>
</protein>
<dbReference type="EMBL" id="MHQL01000051">
    <property type="protein sequence ID" value="OHA01928.1"/>
    <property type="molecule type" value="Genomic_DNA"/>
</dbReference>
<keyword evidence="1" id="KW-0812">Transmembrane</keyword>
<evidence type="ECO:0000313" key="3">
    <source>
        <dbReference type="Proteomes" id="UP000177811"/>
    </source>
</evidence>
<comment type="caution">
    <text evidence="2">The sequence shown here is derived from an EMBL/GenBank/DDBJ whole genome shotgun (WGS) entry which is preliminary data.</text>
</comment>
<dbReference type="AlphaFoldDB" id="A0A1G2KR71"/>
<accession>A0A1G2KR71</accession>
<dbReference type="Proteomes" id="UP000177811">
    <property type="component" value="Unassembled WGS sequence"/>
</dbReference>
<keyword evidence="1" id="KW-1133">Transmembrane helix</keyword>
<proteinExistence type="predicted"/>
<sequence>MDIGASTLPPMSKKQESLVRQTPQEELLEELGAMRQKAIVDARMKFVYENAFAHLAYWHFELSAPFLKTLSKEKMLLLQDIIFEKAKKTVRWKKPLYVAGFVSLMPFLGVGYFLLRDARSKSCVDFPELKIVLLHDEYKTKFGAYEPR</sequence>
<organism evidence="2 3">
    <name type="scientific">Candidatus Sungbacteria bacterium RIFCSPHIGHO2_02_FULL_51_29</name>
    <dbReference type="NCBI Taxonomy" id="1802273"/>
    <lineage>
        <taxon>Bacteria</taxon>
        <taxon>Candidatus Sungiibacteriota</taxon>
    </lineage>
</organism>
<name>A0A1G2KR71_9BACT</name>
<evidence type="ECO:0000313" key="2">
    <source>
        <dbReference type="EMBL" id="OHA01928.1"/>
    </source>
</evidence>
<keyword evidence="1" id="KW-0472">Membrane</keyword>
<gene>
    <name evidence="2" type="ORF">A3C16_03010</name>
</gene>
<evidence type="ECO:0000256" key="1">
    <source>
        <dbReference type="SAM" id="Phobius"/>
    </source>
</evidence>
<reference evidence="2 3" key="1">
    <citation type="journal article" date="2016" name="Nat. Commun.">
        <title>Thousands of microbial genomes shed light on interconnected biogeochemical processes in an aquifer system.</title>
        <authorList>
            <person name="Anantharaman K."/>
            <person name="Brown C.T."/>
            <person name="Hug L.A."/>
            <person name="Sharon I."/>
            <person name="Castelle C.J."/>
            <person name="Probst A.J."/>
            <person name="Thomas B.C."/>
            <person name="Singh A."/>
            <person name="Wilkins M.J."/>
            <person name="Karaoz U."/>
            <person name="Brodie E.L."/>
            <person name="Williams K.H."/>
            <person name="Hubbard S.S."/>
            <person name="Banfield J.F."/>
        </authorList>
    </citation>
    <scope>NUCLEOTIDE SEQUENCE [LARGE SCALE GENOMIC DNA]</scope>
</reference>